<evidence type="ECO:0000313" key="2">
    <source>
        <dbReference type="EMBL" id="KAJ8452923.1"/>
    </source>
</evidence>
<accession>A0A9Q1QRQ0</accession>
<dbReference type="PANTHER" id="PTHR36791">
    <property type="entry name" value="OS03G0363400 PROTEIN"/>
    <property type="match status" value="1"/>
</dbReference>
<organism evidence="2 3">
    <name type="scientific">Carnegiea gigantea</name>
    <dbReference type="NCBI Taxonomy" id="171969"/>
    <lineage>
        <taxon>Eukaryota</taxon>
        <taxon>Viridiplantae</taxon>
        <taxon>Streptophyta</taxon>
        <taxon>Embryophyta</taxon>
        <taxon>Tracheophyta</taxon>
        <taxon>Spermatophyta</taxon>
        <taxon>Magnoliopsida</taxon>
        <taxon>eudicotyledons</taxon>
        <taxon>Gunneridae</taxon>
        <taxon>Pentapetalae</taxon>
        <taxon>Caryophyllales</taxon>
        <taxon>Cactineae</taxon>
        <taxon>Cactaceae</taxon>
        <taxon>Cactoideae</taxon>
        <taxon>Echinocereeae</taxon>
        <taxon>Carnegiea</taxon>
    </lineage>
</organism>
<protein>
    <submittedName>
        <fullName evidence="2">Uncharacterized protein</fullName>
    </submittedName>
</protein>
<dbReference type="EMBL" id="JAKOGI010000002">
    <property type="protein sequence ID" value="KAJ8452923.1"/>
    <property type="molecule type" value="Genomic_DNA"/>
</dbReference>
<dbReference type="Pfam" id="PF03692">
    <property type="entry name" value="CxxCxxCC"/>
    <property type="match status" value="1"/>
</dbReference>
<dbReference type="Proteomes" id="UP001153076">
    <property type="component" value="Unassembled WGS sequence"/>
</dbReference>
<evidence type="ECO:0000313" key="3">
    <source>
        <dbReference type="Proteomes" id="UP001153076"/>
    </source>
</evidence>
<proteinExistence type="predicted"/>
<sequence>MAQAIGGANIQTALWAVRCKARSSPNGKGKTVKVPEREKGQRNHGGFGHKEKKKEPLWQCVKGCGACCKLAKDPTFATPEEIFENPSDVELYKSMIGADGWCIHYDKNTRTCSIYDDRPYFCRVQPDVFQNLYGINKRRFNKEACSCCQDTIKAIYGANSEELDKFNKAIRS</sequence>
<keyword evidence="3" id="KW-1185">Reference proteome</keyword>
<dbReference type="InterPro" id="IPR005358">
    <property type="entry name" value="Puta_zinc/iron-chelating_dom"/>
</dbReference>
<name>A0A9Q1QRQ0_9CARY</name>
<dbReference type="OrthoDB" id="1876721at2759"/>
<reference evidence="2" key="1">
    <citation type="submission" date="2022-04" db="EMBL/GenBank/DDBJ databases">
        <title>Carnegiea gigantea Genome sequencing and assembly v2.</title>
        <authorList>
            <person name="Copetti D."/>
            <person name="Sanderson M.J."/>
            <person name="Burquez A."/>
            <person name="Wojciechowski M.F."/>
        </authorList>
    </citation>
    <scope>NUCLEOTIDE SEQUENCE</scope>
    <source>
        <strain evidence="2">SGP5-SGP5p</strain>
        <tissue evidence="2">Aerial part</tissue>
    </source>
</reference>
<dbReference type="PANTHER" id="PTHR36791:SF2">
    <property type="entry name" value="OS03G0363400 PROTEIN"/>
    <property type="match status" value="1"/>
</dbReference>
<comment type="caution">
    <text evidence="2">The sequence shown here is derived from an EMBL/GenBank/DDBJ whole genome shotgun (WGS) entry which is preliminary data.</text>
</comment>
<evidence type="ECO:0000256" key="1">
    <source>
        <dbReference type="SAM" id="MobiDB-lite"/>
    </source>
</evidence>
<dbReference type="AlphaFoldDB" id="A0A9Q1QRQ0"/>
<feature type="region of interest" description="Disordered" evidence="1">
    <location>
        <begin position="21"/>
        <end position="50"/>
    </location>
</feature>
<gene>
    <name evidence="2" type="ORF">Cgig2_014686</name>
</gene>